<name>A0A2M7SAX3_9BACT</name>
<gene>
    <name evidence="2" type="ORF">COY52_06375</name>
</gene>
<comment type="caution">
    <text evidence="2">The sequence shown here is derived from an EMBL/GenBank/DDBJ whole genome shotgun (WGS) entry which is preliminary data.</text>
</comment>
<dbReference type="Proteomes" id="UP000229307">
    <property type="component" value="Unassembled WGS sequence"/>
</dbReference>
<evidence type="ECO:0000313" key="2">
    <source>
        <dbReference type="EMBL" id="PIZ16665.1"/>
    </source>
</evidence>
<evidence type="ECO:0000313" key="3">
    <source>
        <dbReference type="Proteomes" id="UP000229307"/>
    </source>
</evidence>
<dbReference type="EMBL" id="PFMR01000171">
    <property type="protein sequence ID" value="PIZ16665.1"/>
    <property type="molecule type" value="Genomic_DNA"/>
</dbReference>
<organism evidence="2 3">
    <name type="scientific">Candidatus Desantisbacteria bacterium CG_4_10_14_0_8_um_filter_48_22</name>
    <dbReference type="NCBI Taxonomy" id="1974543"/>
    <lineage>
        <taxon>Bacteria</taxon>
        <taxon>Candidatus Desantisiibacteriota</taxon>
    </lineage>
</organism>
<evidence type="ECO:0000259" key="1">
    <source>
        <dbReference type="Pfam" id="PF17792"/>
    </source>
</evidence>
<reference evidence="3" key="1">
    <citation type="submission" date="2017-09" db="EMBL/GenBank/DDBJ databases">
        <title>Depth-based differentiation of microbial function through sediment-hosted aquifers and enrichment of novel symbionts in the deep terrestrial subsurface.</title>
        <authorList>
            <person name="Probst A.J."/>
            <person name="Ladd B."/>
            <person name="Jarett J.K."/>
            <person name="Geller-Mcgrath D.E."/>
            <person name="Sieber C.M.K."/>
            <person name="Emerson J.B."/>
            <person name="Anantharaman K."/>
            <person name="Thomas B.C."/>
            <person name="Malmstrom R."/>
            <person name="Stieglmeier M."/>
            <person name="Klingl A."/>
            <person name="Woyke T."/>
            <person name="Ryan C.M."/>
            <person name="Banfield J.F."/>
        </authorList>
    </citation>
    <scope>NUCLEOTIDE SEQUENCE [LARGE SCALE GENOMIC DNA]</scope>
</reference>
<feature type="domain" description="ThiD2" evidence="1">
    <location>
        <begin position="8"/>
        <end position="131"/>
    </location>
</feature>
<sequence length="139" mass="16014">MADRGVARIIDANVNRCLEGLRVIEDAARFILDDSRITARLKKVRHDTKDAVKNLQDESELLLSRDSGKDVGAKSFTASESRRNSVDDILRANFRRVEESYRVLEEYTKLIDPPHSVCFKNLRFRTYSLEKAIFIKRGI</sequence>
<dbReference type="InterPro" id="IPR041397">
    <property type="entry name" value="ThiD2"/>
</dbReference>
<dbReference type="Pfam" id="PF17792">
    <property type="entry name" value="ThiD2"/>
    <property type="match status" value="1"/>
</dbReference>
<accession>A0A2M7SAX3</accession>
<proteinExistence type="predicted"/>
<protein>
    <submittedName>
        <fullName evidence="2">Thiamine-phosphate pyrophosphorylase</fullName>
    </submittedName>
</protein>
<dbReference type="AlphaFoldDB" id="A0A2M7SAX3"/>